<evidence type="ECO:0000256" key="8">
    <source>
        <dbReference type="SAM" id="Phobius"/>
    </source>
</evidence>
<feature type="transmembrane region" description="Helical" evidence="8">
    <location>
        <begin position="155"/>
        <end position="173"/>
    </location>
</feature>
<keyword evidence="11" id="KW-1185">Reference proteome</keyword>
<feature type="transmembrane region" description="Helical" evidence="8">
    <location>
        <begin position="213"/>
        <end position="234"/>
    </location>
</feature>
<keyword evidence="4" id="KW-1003">Cell membrane</keyword>
<evidence type="ECO:0000256" key="7">
    <source>
        <dbReference type="ARBA" id="ARBA00023136"/>
    </source>
</evidence>
<feature type="transmembrane region" description="Helical" evidence="8">
    <location>
        <begin position="485"/>
        <end position="505"/>
    </location>
</feature>
<dbReference type="SUPFAM" id="SSF103473">
    <property type="entry name" value="MFS general substrate transporter"/>
    <property type="match status" value="1"/>
</dbReference>
<evidence type="ECO:0000256" key="6">
    <source>
        <dbReference type="ARBA" id="ARBA00022989"/>
    </source>
</evidence>
<comment type="caution">
    <text evidence="10">The sequence shown here is derived from an EMBL/GenBank/DDBJ whole genome shotgun (WGS) entry which is preliminary data.</text>
</comment>
<feature type="transmembrane region" description="Helical" evidence="8">
    <location>
        <begin position="372"/>
        <end position="398"/>
    </location>
</feature>
<comment type="subcellular location">
    <subcellularLocation>
        <location evidence="1">Cell membrane</location>
        <topology evidence="1">Multi-pass membrane protein</topology>
    </subcellularLocation>
</comment>
<dbReference type="InterPro" id="IPR036259">
    <property type="entry name" value="MFS_trans_sf"/>
</dbReference>
<evidence type="ECO:0000313" key="10">
    <source>
        <dbReference type="EMBL" id="KGN39259.1"/>
    </source>
</evidence>
<protein>
    <submittedName>
        <fullName evidence="10">DSBA oxidoreductase</fullName>
    </submittedName>
</protein>
<dbReference type="eggNOG" id="COG0477">
    <property type="taxonomic scope" value="Bacteria"/>
</dbReference>
<evidence type="ECO:0000256" key="3">
    <source>
        <dbReference type="ARBA" id="ARBA00022448"/>
    </source>
</evidence>
<keyword evidence="3" id="KW-0813">Transport</keyword>
<dbReference type="InterPro" id="IPR020846">
    <property type="entry name" value="MFS_dom"/>
</dbReference>
<dbReference type="FunFam" id="1.20.1720.10:FF:000004">
    <property type="entry name" value="EmrB/QacA family drug resistance transporter"/>
    <property type="match status" value="1"/>
</dbReference>
<dbReference type="STRING" id="1385521.N803_01875"/>
<dbReference type="Proteomes" id="UP000030011">
    <property type="component" value="Unassembled WGS sequence"/>
</dbReference>
<comment type="similarity">
    <text evidence="2">Belongs to the major facilitator superfamily. TCR/Tet family.</text>
</comment>
<keyword evidence="6 8" id="KW-1133">Transmembrane helix</keyword>
<feature type="transmembrane region" description="Helical" evidence="8">
    <location>
        <begin position="246"/>
        <end position="263"/>
    </location>
</feature>
<feature type="transmembrane region" description="Helical" evidence="8">
    <location>
        <begin position="63"/>
        <end position="82"/>
    </location>
</feature>
<evidence type="ECO:0000256" key="4">
    <source>
        <dbReference type="ARBA" id="ARBA00022475"/>
    </source>
</evidence>
<organism evidence="10 11">
    <name type="scientific">Knoellia subterranea KCTC 19937</name>
    <dbReference type="NCBI Taxonomy" id="1385521"/>
    <lineage>
        <taxon>Bacteria</taxon>
        <taxon>Bacillati</taxon>
        <taxon>Actinomycetota</taxon>
        <taxon>Actinomycetes</taxon>
        <taxon>Micrococcales</taxon>
        <taxon>Intrasporangiaceae</taxon>
        <taxon>Knoellia</taxon>
    </lineage>
</organism>
<dbReference type="Pfam" id="PF07690">
    <property type="entry name" value="MFS_1"/>
    <property type="match status" value="1"/>
</dbReference>
<feature type="transmembrane region" description="Helical" evidence="8">
    <location>
        <begin position="284"/>
        <end position="307"/>
    </location>
</feature>
<sequence length="529" mass="56178">MTTTARTSMSDTTTFKEPDLSHKEILEVLTGLLSMLFVAMVSSTIVSTALPTIIGDLQGSQTSYTWVVTATLLAMTVTSPIWSKLSDLFDKKMLVQVSGVLFLLGALAAGFSQNVPQLLGARALQGLGVGGLMALSQAIMGSIIPPRERGRYTGYMAAVMAVATVSGPLLGGLLVDSVGWRWCFWAAVPISLVGLGMLQKFLHLERVRREVRIDWWGAILISIAASLPLIWVSFAGKNYDWVSVESAYFLVPTLLAVIALIVVERRHPEPLIPGRILLEKTTSLAIIGSIAVGIAQFGTSVFLSQFFQVAQGFSPTEAGLLMLPLIIGSMIGATVSGQLITRTGAWKPYMLGGSVVLILGLVLMGFTDHTTAIWHLSIYMVLMGLGQGMLMQNLVLVVQNTVDIKEIGTASGVVSFFRSLGGTVGIAVLGAILANRVSDHIVTGMRDAGIPVAPGSNTGGSLDLDALPAPVLEIVRHAYGDSTGYIFVIAGAVAVITLVSVALMPHTELRTTVAKHDEKDPLGLEQPID</sequence>
<evidence type="ECO:0000256" key="5">
    <source>
        <dbReference type="ARBA" id="ARBA00022692"/>
    </source>
</evidence>
<feature type="transmembrane region" description="Helical" evidence="8">
    <location>
        <begin position="25"/>
        <end position="51"/>
    </location>
</feature>
<feature type="transmembrane region" description="Helical" evidence="8">
    <location>
        <begin position="319"/>
        <end position="337"/>
    </location>
</feature>
<dbReference type="PROSITE" id="PS50850">
    <property type="entry name" value="MFS"/>
    <property type="match status" value="1"/>
</dbReference>
<feature type="transmembrane region" description="Helical" evidence="8">
    <location>
        <begin position="349"/>
        <end position="366"/>
    </location>
</feature>
<dbReference type="Gene3D" id="1.20.1250.20">
    <property type="entry name" value="MFS general substrate transporter like domains"/>
    <property type="match status" value="1"/>
</dbReference>
<evidence type="ECO:0000256" key="1">
    <source>
        <dbReference type="ARBA" id="ARBA00004651"/>
    </source>
</evidence>
<dbReference type="Gene3D" id="1.20.1720.10">
    <property type="entry name" value="Multidrug resistance protein D"/>
    <property type="match status" value="1"/>
</dbReference>
<keyword evidence="5 8" id="KW-0812">Transmembrane</keyword>
<proteinExistence type="inferred from homology"/>
<keyword evidence="7 8" id="KW-0472">Membrane</keyword>
<feature type="transmembrane region" description="Helical" evidence="8">
    <location>
        <begin position="179"/>
        <end position="201"/>
    </location>
</feature>
<gene>
    <name evidence="10" type="ORF">N803_01875</name>
</gene>
<evidence type="ECO:0000313" key="11">
    <source>
        <dbReference type="Proteomes" id="UP000030011"/>
    </source>
</evidence>
<dbReference type="GO" id="GO:0022857">
    <property type="term" value="F:transmembrane transporter activity"/>
    <property type="evidence" value="ECO:0007669"/>
    <property type="project" value="InterPro"/>
</dbReference>
<dbReference type="EMBL" id="AVPK01000001">
    <property type="protein sequence ID" value="KGN39259.1"/>
    <property type="molecule type" value="Genomic_DNA"/>
</dbReference>
<dbReference type="PRINTS" id="PR01036">
    <property type="entry name" value="TCRTETB"/>
</dbReference>
<dbReference type="PANTHER" id="PTHR23501:SF197">
    <property type="entry name" value="COMD"/>
    <property type="match status" value="1"/>
</dbReference>
<reference evidence="10 11" key="1">
    <citation type="submission" date="2013-08" db="EMBL/GenBank/DDBJ databases">
        <title>The genome sequence of Knoellia subterranea.</title>
        <authorList>
            <person name="Zhu W."/>
            <person name="Wang G."/>
        </authorList>
    </citation>
    <scope>NUCLEOTIDE SEQUENCE [LARGE SCALE GENOMIC DNA]</scope>
    <source>
        <strain evidence="10 11">KCTC 19937</strain>
    </source>
</reference>
<accession>A0A0A0JR97</accession>
<feature type="transmembrane region" description="Helical" evidence="8">
    <location>
        <begin position="123"/>
        <end position="143"/>
    </location>
</feature>
<name>A0A0A0JR97_9MICO</name>
<dbReference type="AlphaFoldDB" id="A0A0A0JR97"/>
<feature type="transmembrane region" description="Helical" evidence="8">
    <location>
        <begin position="410"/>
        <end position="434"/>
    </location>
</feature>
<dbReference type="CDD" id="cd17502">
    <property type="entry name" value="MFS_Azr1_MDR_like"/>
    <property type="match status" value="1"/>
</dbReference>
<feature type="domain" description="Major facilitator superfamily (MFS) profile" evidence="9">
    <location>
        <begin position="28"/>
        <end position="508"/>
    </location>
</feature>
<dbReference type="GO" id="GO:0005886">
    <property type="term" value="C:plasma membrane"/>
    <property type="evidence" value="ECO:0007669"/>
    <property type="project" value="UniProtKB-SubCell"/>
</dbReference>
<feature type="transmembrane region" description="Helical" evidence="8">
    <location>
        <begin position="94"/>
        <end position="111"/>
    </location>
</feature>
<dbReference type="PANTHER" id="PTHR23501">
    <property type="entry name" value="MAJOR FACILITATOR SUPERFAMILY"/>
    <property type="match status" value="1"/>
</dbReference>
<dbReference type="InterPro" id="IPR011701">
    <property type="entry name" value="MFS"/>
</dbReference>
<evidence type="ECO:0000256" key="2">
    <source>
        <dbReference type="ARBA" id="ARBA00007520"/>
    </source>
</evidence>
<evidence type="ECO:0000259" key="9">
    <source>
        <dbReference type="PROSITE" id="PS50850"/>
    </source>
</evidence>